<dbReference type="InterPro" id="IPR051319">
    <property type="entry name" value="Oligoribo/pAp-PDE_c-di-AMP_PDE"/>
</dbReference>
<dbReference type="Pfam" id="PF01368">
    <property type="entry name" value="DHH"/>
    <property type="match status" value="1"/>
</dbReference>
<dbReference type="AlphaFoldDB" id="A0A2H0V5L8"/>
<feature type="domain" description="DDH" evidence="1">
    <location>
        <begin position="24"/>
        <end position="173"/>
    </location>
</feature>
<evidence type="ECO:0000259" key="1">
    <source>
        <dbReference type="Pfam" id="PF01368"/>
    </source>
</evidence>
<reference evidence="3" key="1">
    <citation type="submission" date="2017-09" db="EMBL/GenBank/DDBJ databases">
        <title>Depth-based differentiation of microbial function through sediment-hosted aquifers and enrichment of novel symbionts in the deep terrestrial subsurface.</title>
        <authorList>
            <person name="Probst A.J."/>
            <person name="Ladd B."/>
            <person name="Jarett J.K."/>
            <person name="Geller-Mcgrath D.E."/>
            <person name="Sieber C.M.K."/>
            <person name="Emerson J.B."/>
            <person name="Anantharaman K."/>
            <person name="Thomas B.C."/>
            <person name="Malmstrom R."/>
            <person name="Stieglmeier M."/>
            <person name="Klingl A."/>
            <person name="Woyke T."/>
            <person name="Ryan C.M."/>
            <person name="Banfield J.F."/>
        </authorList>
    </citation>
    <scope>NUCLEOTIDE SEQUENCE [LARGE SCALE GENOMIC DNA]</scope>
</reference>
<gene>
    <name evidence="2" type="ORF">COT97_01470</name>
</gene>
<organism evidence="2 3">
    <name type="scientific">Candidatus Falkowbacteria bacterium CG10_big_fil_rev_8_21_14_0_10_39_11</name>
    <dbReference type="NCBI Taxonomy" id="1974565"/>
    <lineage>
        <taxon>Bacteria</taxon>
        <taxon>Candidatus Falkowiibacteriota</taxon>
    </lineage>
</organism>
<evidence type="ECO:0000313" key="3">
    <source>
        <dbReference type="Proteomes" id="UP000229901"/>
    </source>
</evidence>
<accession>A0A2H0V5L8</accession>
<dbReference type="PANTHER" id="PTHR47618">
    <property type="entry name" value="BIFUNCTIONAL OLIGORIBONUCLEASE AND PAP PHOSPHATASE NRNA"/>
    <property type="match status" value="1"/>
</dbReference>
<dbReference type="SUPFAM" id="SSF64182">
    <property type="entry name" value="DHH phosphoesterases"/>
    <property type="match status" value="1"/>
</dbReference>
<dbReference type="InterPro" id="IPR038763">
    <property type="entry name" value="DHH_sf"/>
</dbReference>
<dbReference type="Proteomes" id="UP000229901">
    <property type="component" value="Unassembled WGS sequence"/>
</dbReference>
<dbReference type="PANTHER" id="PTHR47618:SF1">
    <property type="entry name" value="BIFUNCTIONAL OLIGORIBONUCLEASE AND PAP PHOSPHATASE NRNA"/>
    <property type="match status" value="1"/>
</dbReference>
<comment type="caution">
    <text evidence="2">The sequence shown here is derived from an EMBL/GenBank/DDBJ whole genome shotgun (WGS) entry which is preliminary data.</text>
</comment>
<sequence length="353" mass="39704">MSKVNLDKLKTVVQSAEKPFKILITGVDPDSMGSAFALAALIEFLSGEVAGSIQVCYFGAIGHRQNKTIDNLYNLESMMMMVTDDEDFDNYHVCLVDSCTVADSRMGKHRNSFVPLIVVDHHRGIDFEVGDDQFCWIDEIGACATMLVELMQHYKFELDESDRFIYNMLAIGIYSDTDSLNSAGARDREAFNYVRGFVSEAEFVKFSQYTLPESYYMNLYYAIGRREQVGSKVLTNIGYIDPEEGDDLAMIANQLVRKDGVSMVVVWGIVGGKVRISVRNLDISISLPKWMKERFGDRAGAKMAPDGRAEGGGTIDMEFDKFWLCDDNKAEIIGIMTKKFRTLVFEPEKEAKS</sequence>
<evidence type="ECO:0000313" key="2">
    <source>
        <dbReference type="EMBL" id="PIR94358.1"/>
    </source>
</evidence>
<protein>
    <recommendedName>
        <fullName evidence="1">DDH domain-containing protein</fullName>
    </recommendedName>
</protein>
<dbReference type="Gene3D" id="3.90.1640.10">
    <property type="entry name" value="inorganic pyrophosphatase (n-terminal core)"/>
    <property type="match status" value="1"/>
</dbReference>
<proteinExistence type="predicted"/>
<dbReference type="EMBL" id="PFAP01000007">
    <property type="protein sequence ID" value="PIR94358.1"/>
    <property type="molecule type" value="Genomic_DNA"/>
</dbReference>
<name>A0A2H0V5L8_9BACT</name>
<dbReference type="InterPro" id="IPR001667">
    <property type="entry name" value="DDH_dom"/>
</dbReference>